<keyword evidence="2" id="KW-0560">Oxidoreductase</keyword>
<dbReference type="InterPro" id="IPR036291">
    <property type="entry name" value="NAD(P)-bd_dom_sf"/>
</dbReference>
<comment type="similarity">
    <text evidence="1">Belongs to the short-chain dehydrogenases/reductases (SDR) family.</text>
</comment>
<evidence type="ECO:0000256" key="2">
    <source>
        <dbReference type="ARBA" id="ARBA00023002"/>
    </source>
</evidence>
<dbReference type="InterPro" id="IPR020904">
    <property type="entry name" value="Sc_DH/Rdtase_CS"/>
</dbReference>
<dbReference type="PRINTS" id="PR00081">
    <property type="entry name" value="GDHRDH"/>
</dbReference>
<dbReference type="RefSeq" id="WP_141442538.1">
    <property type="nucleotide sequence ID" value="NZ_CP038231.1"/>
</dbReference>
<dbReference type="KEGG" id="swf:E3E12_00260"/>
<dbReference type="PRINTS" id="PR00080">
    <property type="entry name" value="SDRFAMILY"/>
</dbReference>
<accession>A0A4Y6U8X4</accession>
<dbReference type="Gene3D" id="3.40.50.720">
    <property type="entry name" value="NAD(P)-binding Rossmann-like Domain"/>
    <property type="match status" value="1"/>
</dbReference>
<proteinExistence type="inferred from homology"/>
<organism evidence="3 4">
    <name type="scientific">Formicincola oecophyllae</name>
    <dbReference type="NCBI Taxonomy" id="2558361"/>
    <lineage>
        <taxon>Bacteria</taxon>
        <taxon>Pseudomonadati</taxon>
        <taxon>Pseudomonadota</taxon>
        <taxon>Alphaproteobacteria</taxon>
        <taxon>Acetobacterales</taxon>
        <taxon>Acetobacteraceae</taxon>
        <taxon>Formicincola</taxon>
    </lineage>
</organism>
<sequence>MSGKMFEGQKVLVTGASQGIGEATALWFAQQGARVAINGRKAAKLQEVLAKLPAVAAGPHAIVEADVGNAEAACAMVAETIKAFGGLDVLVANAGYQVQADSDKFEVKDFMGVLTVNVLGVVVPAREALRYWLANNIKGRIVVNSSVHQVIPKPGFIGYSASKGAVGNIVRTLALEYADRGIRVNAVGPGAIVTPINDAWVHDPKKSAAVCSHIPMGRAGTSEEIAGVIGFLAGKEADYITGQTIFVDGGLTLFPSFAHNWSS</sequence>
<dbReference type="PROSITE" id="PS00061">
    <property type="entry name" value="ADH_SHORT"/>
    <property type="match status" value="1"/>
</dbReference>
<dbReference type="Proteomes" id="UP000318709">
    <property type="component" value="Chromosome"/>
</dbReference>
<dbReference type="OrthoDB" id="9809287at2"/>
<reference evidence="3 4" key="1">
    <citation type="submission" date="2019-03" db="EMBL/GenBank/DDBJ databases">
        <title>The complete genome sequence of Swingsia_sp. F3b2 LMG30590(T).</title>
        <authorList>
            <person name="Chua K.-O."/>
            <person name="Chan K.-G."/>
            <person name="See-Too W.-S."/>
        </authorList>
    </citation>
    <scope>NUCLEOTIDE SEQUENCE [LARGE SCALE GENOMIC DNA]</scope>
    <source>
        <strain evidence="3 4">F3b2</strain>
    </source>
</reference>
<dbReference type="PANTHER" id="PTHR43669:SF3">
    <property type="entry name" value="ALCOHOL DEHYDROGENASE, PUTATIVE (AFU_ORTHOLOGUE AFUA_3G03445)-RELATED"/>
    <property type="match status" value="1"/>
</dbReference>
<name>A0A4Y6U8X4_9PROT</name>
<dbReference type="SUPFAM" id="SSF51735">
    <property type="entry name" value="NAD(P)-binding Rossmann-fold domains"/>
    <property type="match status" value="1"/>
</dbReference>
<protein>
    <submittedName>
        <fullName evidence="3">SDR family oxidoreductase</fullName>
    </submittedName>
</protein>
<dbReference type="FunFam" id="3.40.50.720:FF:000084">
    <property type="entry name" value="Short-chain dehydrogenase reductase"/>
    <property type="match status" value="1"/>
</dbReference>
<keyword evidence="4" id="KW-1185">Reference proteome</keyword>
<gene>
    <name evidence="3" type="ORF">E3E12_00260</name>
</gene>
<dbReference type="PANTHER" id="PTHR43669">
    <property type="entry name" value="5-KETO-D-GLUCONATE 5-REDUCTASE"/>
    <property type="match status" value="1"/>
</dbReference>
<evidence type="ECO:0000256" key="1">
    <source>
        <dbReference type="ARBA" id="ARBA00006484"/>
    </source>
</evidence>
<dbReference type="GO" id="GO:0016491">
    <property type="term" value="F:oxidoreductase activity"/>
    <property type="evidence" value="ECO:0007669"/>
    <property type="project" value="UniProtKB-KW"/>
</dbReference>
<dbReference type="EMBL" id="CP038231">
    <property type="protein sequence ID" value="QDH12896.1"/>
    <property type="molecule type" value="Genomic_DNA"/>
</dbReference>
<evidence type="ECO:0000313" key="4">
    <source>
        <dbReference type="Proteomes" id="UP000318709"/>
    </source>
</evidence>
<dbReference type="InterPro" id="IPR002347">
    <property type="entry name" value="SDR_fam"/>
</dbReference>
<evidence type="ECO:0000313" key="3">
    <source>
        <dbReference type="EMBL" id="QDH12896.1"/>
    </source>
</evidence>
<dbReference type="AlphaFoldDB" id="A0A4Y6U8X4"/>
<dbReference type="Pfam" id="PF13561">
    <property type="entry name" value="adh_short_C2"/>
    <property type="match status" value="1"/>
</dbReference>